<evidence type="ECO:0000256" key="2">
    <source>
        <dbReference type="ARBA" id="ARBA00023125"/>
    </source>
</evidence>
<dbReference type="Proteomes" id="UP000281112">
    <property type="component" value="Unassembled WGS sequence"/>
</dbReference>
<dbReference type="InterPro" id="IPR020449">
    <property type="entry name" value="Tscrpt_reg_AraC-type_HTH"/>
</dbReference>
<dbReference type="Gene3D" id="1.10.10.60">
    <property type="entry name" value="Homeodomain-like"/>
    <property type="match status" value="1"/>
</dbReference>
<dbReference type="InterPro" id="IPR046532">
    <property type="entry name" value="DUF6597"/>
</dbReference>
<protein>
    <submittedName>
        <fullName evidence="5">AraC family transcriptional regulator</fullName>
    </submittedName>
</protein>
<keyword evidence="2" id="KW-0238">DNA-binding</keyword>
<sequence length="277" mass="31470">MDNLATVCKVAGIHSKQPWFVMSAQQFFTHLKTDNPSVSHYYSFKSGPKSDPTIAVPDGCIDLLFDCDAESPSAMVCGTTLEARSVQFNYNRRYFGVRFNPGTFPDFLDTTASEVIDKQCDLRNVLKGADQLVEQIAATQSFEEQVLTVKLFLQKKQARRPSNLTAQIVAKICEHKGNIQIQDLERYSGYTARTLQRQFKNDIGLTPKGFSRAIRCQSAIYDINHGNGVTFTDLAFDLGFSDQSHFLREFKKLVSATPLEYQNRVKQREYLDRIQCY</sequence>
<accession>A0A3N9TK74</accession>
<keyword evidence="6" id="KW-1185">Reference proteome</keyword>
<dbReference type="OrthoDB" id="9809338at2"/>
<evidence type="ECO:0000256" key="3">
    <source>
        <dbReference type="ARBA" id="ARBA00023163"/>
    </source>
</evidence>
<evidence type="ECO:0000313" key="6">
    <source>
        <dbReference type="Proteomes" id="UP000281112"/>
    </source>
</evidence>
<reference evidence="5 6" key="1">
    <citation type="submission" date="2018-11" db="EMBL/GenBank/DDBJ databases">
        <title>Vibrio LJC006 sp. nov., isolated from seawater during the bloom of the enteromorpha.</title>
        <authorList>
            <person name="Liang J."/>
        </authorList>
    </citation>
    <scope>NUCLEOTIDE SEQUENCE [LARGE SCALE GENOMIC DNA]</scope>
    <source>
        <strain evidence="5 6">LJC006</strain>
    </source>
</reference>
<comment type="caution">
    <text evidence="5">The sequence shown here is derived from an EMBL/GenBank/DDBJ whole genome shotgun (WGS) entry which is preliminary data.</text>
</comment>
<evidence type="ECO:0000259" key="4">
    <source>
        <dbReference type="PROSITE" id="PS01124"/>
    </source>
</evidence>
<keyword evidence="3" id="KW-0804">Transcription</keyword>
<dbReference type="RefSeq" id="WP_124936494.1">
    <property type="nucleotide sequence ID" value="NZ_RJVQ01000002.1"/>
</dbReference>
<evidence type="ECO:0000313" key="5">
    <source>
        <dbReference type="EMBL" id="RQW64374.1"/>
    </source>
</evidence>
<dbReference type="EMBL" id="RJVQ01000002">
    <property type="protein sequence ID" value="RQW64374.1"/>
    <property type="molecule type" value="Genomic_DNA"/>
</dbReference>
<proteinExistence type="predicted"/>
<dbReference type="Pfam" id="PF20240">
    <property type="entry name" value="DUF6597"/>
    <property type="match status" value="1"/>
</dbReference>
<name>A0A3N9TK74_9VIBR</name>
<dbReference type="SUPFAM" id="SSF46689">
    <property type="entry name" value="Homeodomain-like"/>
    <property type="match status" value="1"/>
</dbReference>
<dbReference type="InterPro" id="IPR009057">
    <property type="entry name" value="Homeodomain-like_sf"/>
</dbReference>
<dbReference type="PANTHER" id="PTHR46796">
    <property type="entry name" value="HTH-TYPE TRANSCRIPTIONAL ACTIVATOR RHAS-RELATED"/>
    <property type="match status" value="1"/>
</dbReference>
<dbReference type="PRINTS" id="PR00032">
    <property type="entry name" value="HTHARAC"/>
</dbReference>
<dbReference type="AlphaFoldDB" id="A0A3N9TK74"/>
<gene>
    <name evidence="5" type="ORF">EES38_07290</name>
</gene>
<dbReference type="InterPro" id="IPR018060">
    <property type="entry name" value="HTH_AraC"/>
</dbReference>
<evidence type="ECO:0000256" key="1">
    <source>
        <dbReference type="ARBA" id="ARBA00023015"/>
    </source>
</evidence>
<dbReference type="Pfam" id="PF12833">
    <property type="entry name" value="HTH_18"/>
    <property type="match status" value="1"/>
</dbReference>
<dbReference type="PROSITE" id="PS01124">
    <property type="entry name" value="HTH_ARAC_FAMILY_2"/>
    <property type="match status" value="1"/>
</dbReference>
<dbReference type="GO" id="GO:0003700">
    <property type="term" value="F:DNA-binding transcription factor activity"/>
    <property type="evidence" value="ECO:0007669"/>
    <property type="project" value="InterPro"/>
</dbReference>
<dbReference type="GO" id="GO:0043565">
    <property type="term" value="F:sequence-specific DNA binding"/>
    <property type="evidence" value="ECO:0007669"/>
    <property type="project" value="InterPro"/>
</dbReference>
<dbReference type="InterPro" id="IPR050204">
    <property type="entry name" value="AraC_XylS_family_regulators"/>
</dbReference>
<keyword evidence="1" id="KW-0805">Transcription regulation</keyword>
<feature type="domain" description="HTH araC/xylS-type" evidence="4">
    <location>
        <begin position="162"/>
        <end position="264"/>
    </location>
</feature>
<organism evidence="5 6">
    <name type="scientific">Vibrio viridaestus</name>
    <dbReference type="NCBI Taxonomy" id="2487322"/>
    <lineage>
        <taxon>Bacteria</taxon>
        <taxon>Pseudomonadati</taxon>
        <taxon>Pseudomonadota</taxon>
        <taxon>Gammaproteobacteria</taxon>
        <taxon>Vibrionales</taxon>
        <taxon>Vibrionaceae</taxon>
        <taxon>Vibrio</taxon>
    </lineage>
</organism>
<dbReference type="SMART" id="SM00342">
    <property type="entry name" value="HTH_ARAC"/>
    <property type="match status" value="1"/>
</dbReference>